<dbReference type="RefSeq" id="WP_145365777.1">
    <property type="nucleotide sequence ID" value="NZ_CP036268.1"/>
</dbReference>
<dbReference type="EMBL" id="CP036268">
    <property type="protein sequence ID" value="QDT39654.1"/>
    <property type="molecule type" value="Genomic_DNA"/>
</dbReference>
<feature type="transmembrane region" description="Helical" evidence="1">
    <location>
        <begin position="30"/>
        <end position="52"/>
    </location>
</feature>
<reference evidence="2 3" key="1">
    <citation type="submission" date="2019-02" db="EMBL/GenBank/DDBJ databases">
        <title>Deep-cultivation of Planctomycetes and their phenomic and genomic characterization uncovers novel biology.</title>
        <authorList>
            <person name="Wiegand S."/>
            <person name="Jogler M."/>
            <person name="Boedeker C."/>
            <person name="Pinto D."/>
            <person name="Vollmers J."/>
            <person name="Rivas-Marin E."/>
            <person name="Kohn T."/>
            <person name="Peeters S.H."/>
            <person name="Heuer A."/>
            <person name="Rast P."/>
            <person name="Oberbeckmann S."/>
            <person name="Bunk B."/>
            <person name="Jeske O."/>
            <person name="Meyerdierks A."/>
            <person name="Storesund J.E."/>
            <person name="Kallscheuer N."/>
            <person name="Luecker S."/>
            <person name="Lage O.M."/>
            <person name="Pohl T."/>
            <person name="Merkel B.J."/>
            <person name="Hornburger P."/>
            <person name="Mueller R.-W."/>
            <person name="Bruemmer F."/>
            <person name="Labrenz M."/>
            <person name="Spormann A.M."/>
            <person name="Op den Camp H."/>
            <person name="Overmann J."/>
            <person name="Amann R."/>
            <person name="Jetten M.S.M."/>
            <person name="Mascher T."/>
            <person name="Medema M.H."/>
            <person name="Devos D.P."/>
            <person name="Kaster A.-K."/>
            <person name="Ovreas L."/>
            <person name="Rohde M."/>
            <person name="Galperin M.Y."/>
            <person name="Jogler C."/>
        </authorList>
    </citation>
    <scope>NUCLEOTIDE SEQUENCE [LARGE SCALE GENOMIC DNA]</scope>
    <source>
        <strain evidence="2 3">Pan189</strain>
    </source>
</reference>
<protein>
    <submittedName>
        <fullName evidence="2">Uncharacterized protein</fullName>
    </submittedName>
</protein>
<keyword evidence="1" id="KW-0472">Membrane</keyword>
<gene>
    <name evidence="2" type="ORF">Pan189_40630</name>
</gene>
<accession>A0A517R6Y8</accession>
<sequence length="134" mass="14911">MSSTRPEEPHTPNNDEEQFRPFDMAEATMAVLRMLSLLIAIGLLIFAGFMVVRVFEQIGSIVTEGKGFEKAAARMEELIHADKLSYKDPARNIDIEAGPLVAMMVLGGWYLLWIWIPLALLKIAGSIIPLALKK</sequence>
<evidence type="ECO:0000256" key="1">
    <source>
        <dbReference type="SAM" id="Phobius"/>
    </source>
</evidence>
<name>A0A517R6Y8_9PLAN</name>
<keyword evidence="1" id="KW-0812">Transmembrane</keyword>
<dbReference type="KEGG" id="svp:Pan189_40630"/>
<keyword evidence="3" id="KW-1185">Reference proteome</keyword>
<proteinExistence type="predicted"/>
<feature type="transmembrane region" description="Helical" evidence="1">
    <location>
        <begin position="110"/>
        <end position="132"/>
    </location>
</feature>
<dbReference type="Proteomes" id="UP000317318">
    <property type="component" value="Chromosome"/>
</dbReference>
<dbReference type="OrthoDB" id="9872647at2"/>
<organism evidence="2 3">
    <name type="scientific">Stratiformator vulcanicus</name>
    <dbReference type="NCBI Taxonomy" id="2527980"/>
    <lineage>
        <taxon>Bacteria</taxon>
        <taxon>Pseudomonadati</taxon>
        <taxon>Planctomycetota</taxon>
        <taxon>Planctomycetia</taxon>
        <taxon>Planctomycetales</taxon>
        <taxon>Planctomycetaceae</taxon>
        <taxon>Stratiformator</taxon>
    </lineage>
</organism>
<evidence type="ECO:0000313" key="2">
    <source>
        <dbReference type="EMBL" id="QDT39654.1"/>
    </source>
</evidence>
<keyword evidence="1" id="KW-1133">Transmembrane helix</keyword>
<evidence type="ECO:0000313" key="3">
    <source>
        <dbReference type="Proteomes" id="UP000317318"/>
    </source>
</evidence>
<dbReference type="AlphaFoldDB" id="A0A517R6Y8"/>